<dbReference type="STRING" id="1393034.HMPREF3192_01171"/>
<evidence type="ECO:0000313" key="2">
    <source>
        <dbReference type="Proteomes" id="UP000070675"/>
    </source>
</evidence>
<comment type="caution">
    <text evidence="1">The sequence shown here is derived from an EMBL/GenBank/DDBJ whole genome shotgun (WGS) entry which is preliminary data.</text>
</comment>
<accession>A0A133XRT1</accession>
<organism evidence="1 2">
    <name type="scientific">Atopobium deltae</name>
    <dbReference type="NCBI Taxonomy" id="1393034"/>
    <lineage>
        <taxon>Bacteria</taxon>
        <taxon>Bacillati</taxon>
        <taxon>Actinomycetota</taxon>
        <taxon>Coriobacteriia</taxon>
        <taxon>Coriobacteriales</taxon>
        <taxon>Atopobiaceae</taxon>
        <taxon>Atopobium</taxon>
    </lineage>
</organism>
<evidence type="ECO:0000313" key="1">
    <source>
        <dbReference type="EMBL" id="KXB33632.1"/>
    </source>
</evidence>
<dbReference type="AlphaFoldDB" id="A0A133XRT1"/>
<protein>
    <submittedName>
        <fullName evidence="1">Uncharacterized protein</fullName>
    </submittedName>
</protein>
<dbReference type="Proteomes" id="UP000070675">
    <property type="component" value="Unassembled WGS sequence"/>
</dbReference>
<keyword evidence="2" id="KW-1185">Reference proteome</keyword>
<dbReference type="Gene3D" id="1.10.30.50">
    <property type="match status" value="1"/>
</dbReference>
<reference evidence="2" key="1">
    <citation type="submission" date="2016-01" db="EMBL/GenBank/DDBJ databases">
        <authorList>
            <person name="Mitreva M."/>
            <person name="Pepin K.H."/>
            <person name="Mihindukulasuriya K.A."/>
            <person name="Fulton R."/>
            <person name="Fronick C."/>
            <person name="O'Laughlin M."/>
            <person name="Miner T."/>
            <person name="Herter B."/>
            <person name="Rosa B.A."/>
            <person name="Cordes M."/>
            <person name="Tomlinson C."/>
            <person name="Wollam A."/>
            <person name="Palsikar V.B."/>
            <person name="Mardis E.R."/>
            <person name="Wilson R.K."/>
        </authorList>
    </citation>
    <scope>NUCLEOTIDE SEQUENCE [LARGE SCALE GENOMIC DNA]</scope>
    <source>
        <strain evidence="2">DNF00019</strain>
    </source>
</reference>
<sequence length="117" mass="13415">MSKNPRSTNGNARRKLVAWLRAQQLPCALCGQAINYSLPARHPDCFECDEVVPVSRYWLRLFNKQQQCWAGPYESAQAAALAQENVQASHRHCNLDKSNKVVKDVDKSKIIFTSRRW</sequence>
<dbReference type="PATRIC" id="fig|1393034.3.peg.1142"/>
<gene>
    <name evidence="1" type="ORF">HMPREF3192_01171</name>
</gene>
<name>A0A133XRT1_9ACTN</name>
<proteinExistence type="predicted"/>
<dbReference type="EMBL" id="LSCR01000031">
    <property type="protein sequence ID" value="KXB33632.1"/>
    <property type="molecule type" value="Genomic_DNA"/>
</dbReference>